<dbReference type="EMBL" id="LAZR01052331">
    <property type="protein sequence ID" value="KKK83207.1"/>
    <property type="molecule type" value="Genomic_DNA"/>
</dbReference>
<gene>
    <name evidence="2" type="ORF">LCGC14_2795730</name>
</gene>
<feature type="non-terminal residue" evidence="2">
    <location>
        <position position="1"/>
    </location>
</feature>
<feature type="region of interest" description="Disordered" evidence="1">
    <location>
        <begin position="38"/>
        <end position="70"/>
    </location>
</feature>
<evidence type="ECO:0000313" key="2">
    <source>
        <dbReference type="EMBL" id="KKK83207.1"/>
    </source>
</evidence>
<comment type="caution">
    <text evidence="2">The sequence shown here is derived from an EMBL/GenBank/DDBJ whole genome shotgun (WGS) entry which is preliminary data.</text>
</comment>
<accession>A0A0F8YP91</accession>
<sequence length="70" mass="7777">YKNNMSFVPTFNATQALDTKDIAIYAAKADECAEQFGSQISEETEEEKPKAKAVKKDGKRPEGFDDSVPF</sequence>
<dbReference type="AlphaFoldDB" id="A0A0F8YP91"/>
<feature type="compositionally biased region" description="Basic and acidic residues" evidence="1">
    <location>
        <begin position="47"/>
        <end position="63"/>
    </location>
</feature>
<protein>
    <submittedName>
        <fullName evidence="2">Uncharacterized protein</fullName>
    </submittedName>
</protein>
<reference evidence="2" key="1">
    <citation type="journal article" date="2015" name="Nature">
        <title>Complex archaea that bridge the gap between prokaryotes and eukaryotes.</title>
        <authorList>
            <person name="Spang A."/>
            <person name="Saw J.H."/>
            <person name="Jorgensen S.L."/>
            <person name="Zaremba-Niedzwiedzka K."/>
            <person name="Martijn J."/>
            <person name="Lind A.E."/>
            <person name="van Eijk R."/>
            <person name="Schleper C."/>
            <person name="Guy L."/>
            <person name="Ettema T.J."/>
        </authorList>
    </citation>
    <scope>NUCLEOTIDE SEQUENCE</scope>
</reference>
<organism evidence="2">
    <name type="scientific">marine sediment metagenome</name>
    <dbReference type="NCBI Taxonomy" id="412755"/>
    <lineage>
        <taxon>unclassified sequences</taxon>
        <taxon>metagenomes</taxon>
        <taxon>ecological metagenomes</taxon>
    </lineage>
</organism>
<name>A0A0F8YP91_9ZZZZ</name>
<evidence type="ECO:0000256" key="1">
    <source>
        <dbReference type="SAM" id="MobiDB-lite"/>
    </source>
</evidence>
<proteinExistence type="predicted"/>